<reference evidence="2" key="1">
    <citation type="journal article" date="2016" name="Nature">
        <title>Genome evolution in the allotetraploid frog Xenopus laevis.</title>
        <authorList>
            <person name="Session A.M."/>
            <person name="Uno Y."/>
            <person name="Kwon T."/>
            <person name="Chapman J.A."/>
            <person name="Toyoda A."/>
            <person name="Takahashi S."/>
            <person name="Fukui A."/>
            <person name="Hikosaka A."/>
            <person name="Suzuki A."/>
            <person name="Kondo M."/>
            <person name="van Heeringen S.J."/>
            <person name="Quigley I."/>
            <person name="Heinz S."/>
            <person name="Ogino H."/>
            <person name="Ochi H."/>
            <person name="Hellsten U."/>
            <person name="Lyons J.B."/>
            <person name="Simakov O."/>
            <person name="Putnam N."/>
            <person name="Stites J."/>
            <person name="Kuroki Y."/>
            <person name="Tanaka T."/>
            <person name="Michiue T."/>
            <person name="Watanabe M."/>
            <person name="Bogdanovic O."/>
            <person name="Lister R."/>
            <person name="Georgiou G."/>
            <person name="Paranjpe S.S."/>
            <person name="van Kruijsbergen I."/>
            <person name="Shu S."/>
            <person name="Carlson J."/>
            <person name="Kinoshita T."/>
            <person name="Ohta Y."/>
            <person name="Mawaribuchi S."/>
            <person name="Jenkins J."/>
            <person name="Grimwood J."/>
            <person name="Schmutz J."/>
            <person name="Mitros T."/>
            <person name="Mozaffari S.V."/>
            <person name="Suzuki Y."/>
            <person name="Haramoto Y."/>
            <person name="Yamamoto T.S."/>
            <person name="Takagi C."/>
            <person name="Heald R."/>
            <person name="Miller K."/>
            <person name="Haudenschild C."/>
            <person name="Kitzman J."/>
            <person name="Nakayama T."/>
            <person name="Izutsu Y."/>
            <person name="Robert J."/>
            <person name="Fortriede J."/>
            <person name="Burns K."/>
            <person name="Lotay V."/>
            <person name="Karimi K."/>
            <person name="Yasuoka Y."/>
            <person name="Dichmann D.S."/>
            <person name="Flajnik M.F."/>
            <person name="Houston D.W."/>
            <person name="Shendure J."/>
            <person name="DuPasquier L."/>
            <person name="Vize P.D."/>
            <person name="Zorn A.M."/>
            <person name="Ito M."/>
            <person name="Marcotte E.M."/>
            <person name="Wallingford J.B."/>
            <person name="Ito Y."/>
            <person name="Asashima M."/>
            <person name="Ueno N."/>
            <person name="Matsuda Y."/>
            <person name="Veenstra G.J."/>
            <person name="Fujiyama A."/>
            <person name="Harland R.M."/>
            <person name="Taira M."/>
            <person name="Rokhsar D.S."/>
        </authorList>
    </citation>
    <scope>NUCLEOTIDE SEQUENCE [LARGE SCALE GENOMIC DNA]</scope>
    <source>
        <strain evidence="2">J</strain>
    </source>
</reference>
<evidence type="ECO:0000313" key="1">
    <source>
        <dbReference type="EMBL" id="OCT96694.1"/>
    </source>
</evidence>
<dbReference type="AlphaFoldDB" id="A0A974I028"/>
<sequence length="88" mass="9519">MLLINPLEVAPSGLKTAGCPTSGGLGDGWANKGVSLGESCHLSRGSLPTNRGQRQRECQNDATGLRWQKWMGALCHEEDLKKENKAKE</sequence>
<dbReference type="Proteomes" id="UP000694892">
    <property type="component" value="Chromosome 1S"/>
</dbReference>
<name>A0A974I028_XENLA</name>
<proteinExistence type="predicted"/>
<organism evidence="1 2">
    <name type="scientific">Xenopus laevis</name>
    <name type="common">African clawed frog</name>
    <dbReference type="NCBI Taxonomy" id="8355"/>
    <lineage>
        <taxon>Eukaryota</taxon>
        <taxon>Metazoa</taxon>
        <taxon>Chordata</taxon>
        <taxon>Craniata</taxon>
        <taxon>Vertebrata</taxon>
        <taxon>Euteleostomi</taxon>
        <taxon>Amphibia</taxon>
        <taxon>Batrachia</taxon>
        <taxon>Anura</taxon>
        <taxon>Pipoidea</taxon>
        <taxon>Pipidae</taxon>
        <taxon>Xenopodinae</taxon>
        <taxon>Xenopus</taxon>
        <taxon>Xenopus</taxon>
    </lineage>
</organism>
<accession>A0A974I028</accession>
<gene>
    <name evidence="1" type="ORF">XELAEV_18008906mg</name>
</gene>
<evidence type="ECO:0000313" key="2">
    <source>
        <dbReference type="Proteomes" id="UP000694892"/>
    </source>
</evidence>
<dbReference type="EMBL" id="CM004467">
    <property type="protein sequence ID" value="OCT96694.1"/>
    <property type="molecule type" value="Genomic_DNA"/>
</dbReference>
<protein>
    <submittedName>
        <fullName evidence="1">Uncharacterized protein</fullName>
    </submittedName>
</protein>